<keyword evidence="1" id="KW-1133">Transmembrane helix</keyword>
<dbReference type="EMBL" id="CP029145">
    <property type="protein sequence ID" value="AWM32996.1"/>
    <property type="molecule type" value="Genomic_DNA"/>
</dbReference>
<reference evidence="4" key="1">
    <citation type="submission" date="2018-04" db="EMBL/GenBank/DDBJ databases">
        <title>Complete genome of Antarctic heterotrophic bacterium Hymenobacter nivis.</title>
        <authorList>
            <person name="Terashima M."/>
        </authorList>
    </citation>
    <scope>NUCLEOTIDE SEQUENCE [LARGE SCALE GENOMIC DNA]</scope>
    <source>
        <strain evidence="4">NBRC 111535</strain>
    </source>
</reference>
<keyword evidence="1" id="KW-0472">Membrane</keyword>
<accession>A0A2Z3GP09</accession>
<dbReference type="OrthoDB" id="882324at2"/>
<keyword evidence="1" id="KW-0812">Transmembrane</keyword>
<gene>
    <name evidence="3" type="ORF">DDQ68_09535</name>
</gene>
<feature type="transmembrane region" description="Helical" evidence="1">
    <location>
        <begin position="6"/>
        <end position="25"/>
    </location>
</feature>
<proteinExistence type="predicted"/>
<dbReference type="Proteomes" id="UP000245999">
    <property type="component" value="Chromosome"/>
</dbReference>
<sequence>MWGQVWVKALVGGDFLFLFGTAGLLDLGQLYARRWTIEQCFQNPKGRGFQLENSYLRCRHKLRKLLALVTLAYAFCLGVGQAADRRTPIAHKKHGYRATSLARNDLNILRQITRPATAIPVTNCFANRGHEI</sequence>
<feature type="domain" description="Transposase IS4-like" evidence="2">
    <location>
        <begin position="27"/>
        <end position="74"/>
    </location>
</feature>
<name>A0A2Z3GP09_9BACT</name>
<dbReference type="Pfam" id="PF01609">
    <property type="entry name" value="DDE_Tnp_1"/>
    <property type="match status" value="1"/>
</dbReference>
<dbReference type="SUPFAM" id="SSF53098">
    <property type="entry name" value="Ribonuclease H-like"/>
    <property type="match status" value="1"/>
</dbReference>
<dbReference type="InterPro" id="IPR012337">
    <property type="entry name" value="RNaseH-like_sf"/>
</dbReference>
<evidence type="ECO:0000256" key="1">
    <source>
        <dbReference type="SAM" id="Phobius"/>
    </source>
</evidence>
<dbReference type="AlphaFoldDB" id="A0A2Z3GP09"/>
<dbReference type="GO" id="GO:0003677">
    <property type="term" value="F:DNA binding"/>
    <property type="evidence" value="ECO:0007669"/>
    <property type="project" value="InterPro"/>
</dbReference>
<dbReference type="GO" id="GO:0004803">
    <property type="term" value="F:transposase activity"/>
    <property type="evidence" value="ECO:0007669"/>
    <property type="project" value="InterPro"/>
</dbReference>
<dbReference type="InterPro" id="IPR002559">
    <property type="entry name" value="Transposase_11"/>
</dbReference>
<feature type="transmembrane region" description="Helical" evidence="1">
    <location>
        <begin position="65"/>
        <end position="83"/>
    </location>
</feature>
<evidence type="ECO:0000259" key="2">
    <source>
        <dbReference type="Pfam" id="PF01609"/>
    </source>
</evidence>
<dbReference type="GO" id="GO:0006313">
    <property type="term" value="P:DNA transposition"/>
    <property type="evidence" value="ECO:0007669"/>
    <property type="project" value="InterPro"/>
</dbReference>
<keyword evidence="4" id="KW-1185">Reference proteome</keyword>
<dbReference type="KEGG" id="hnv:DDQ68_09535"/>
<organism evidence="3 4">
    <name type="scientific">Hymenobacter nivis</name>
    <dbReference type="NCBI Taxonomy" id="1850093"/>
    <lineage>
        <taxon>Bacteria</taxon>
        <taxon>Pseudomonadati</taxon>
        <taxon>Bacteroidota</taxon>
        <taxon>Cytophagia</taxon>
        <taxon>Cytophagales</taxon>
        <taxon>Hymenobacteraceae</taxon>
        <taxon>Hymenobacter</taxon>
    </lineage>
</organism>
<evidence type="ECO:0000313" key="4">
    <source>
        <dbReference type="Proteomes" id="UP000245999"/>
    </source>
</evidence>
<evidence type="ECO:0000313" key="3">
    <source>
        <dbReference type="EMBL" id="AWM32996.1"/>
    </source>
</evidence>
<protein>
    <recommendedName>
        <fullName evidence="2">Transposase IS4-like domain-containing protein</fullName>
    </recommendedName>
</protein>